<organism evidence="4 5">
    <name type="scientific">Tigheibacillus jepli</name>
    <dbReference type="NCBI Taxonomy" id="3035914"/>
    <lineage>
        <taxon>Bacteria</taxon>
        <taxon>Bacillati</taxon>
        <taxon>Bacillota</taxon>
        <taxon>Bacilli</taxon>
        <taxon>Bacillales</taxon>
        <taxon>Bacillaceae</taxon>
        <taxon>Tigheibacillus</taxon>
    </lineage>
</organism>
<keyword evidence="3" id="KW-0173">Coenzyme A biosynthesis</keyword>
<comment type="caution">
    <text evidence="4">The sequence shown here is derived from an EMBL/GenBank/DDBJ whole genome shotgun (WGS) entry which is preliminary data.</text>
</comment>
<reference evidence="4 5" key="1">
    <citation type="submission" date="2023-10" db="EMBL/GenBank/DDBJ databases">
        <title>179-bfca-hs.</title>
        <authorList>
            <person name="Miliotis G."/>
            <person name="Sengupta P."/>
            <person name="Hameed A."/>
            <person name="Chuvochina M."/>
            <person name="Mcdonagh F."/>
            <person name="Simpson A.C."/>
            <person name="Singh N.K."/>
            <person name="Rekha P.D."/>
            <person name="Raman K."/>
            <person name="Hugenholtz P."/>
            <person name="Venkateswaran K."/>
        </authorList>
    </citation>
    <scope>NUCLEOTIDE SEQUENCE [LARGE SCALE GENOMIC DNA]</scope>
    <source>
        <strain evidence="4 5">179-BFC-A-HS</strain>
    </source>
</reference>
<evidence type="ECO:0000256" key="1">
    <source>
        <dbReference type="ARBA" id="ARBA00022741"/>
    </source>
</evidence>
<gene>
    <name evidence="4" type="ORF">P5G51_012415</name>
</gene>
<sequence>MWTRRYSARGIFYTGRWHQLSAEKSGKTIDDYILVNIGTGTSIFYVHADGYERLLGSGLGGGTLLGLGKLLSGSKEFSRLLELAEEGESQKSDLLVGDIYKDNDSPIVADLTAANFGKVHLQQTSEADQIASLIRMIGENILLLASQAAMMKNTNHIVFTGSTVAENLPLQRVITSFREMLSLDIIFPEKGSHAGALGAWLGGEE</sequence>
<dbReference type="Gene3D" id="3.30.420.40">
    <property type="match status" value="1"/>
</dbReference>
<dbReference type="InterPro" id="IPR004567">
    <property type="entry name" value="Type_II_PanK"/>
</dbReference>
<dbReference type="RefSeq" id="WP_320384921.1">
    <property type="nucleotide sequence ID" value="NZ_JAROCA020000001.1"/>
</dbReference>
<evidence type="ECO:0000313" key="4">
    <source>
        <dbReference type="EMBL" id="MDY0406086.1"/>
    </source>
</evidence>
<protein>
    <recommendedName>
        <fullName evidence="6">Pantothenate kinase</fullName>
    </recommendedName>
</protein>
<keyword evidence="5" id="KW-1185">Reference proteome</keyword>
<keyword evidence="2" id="KW-0067">ATP-binding</keyword>
<dbReference type="PANTHER" id="PTHR12280">
    <property type="entry name" value="PANTOTHENATE KINASE"/>
    <property type="match status" value="1"/>
</dbReference>
<accession>A0ABU5CIB9</accession>
<dbReference type="PANTHER" id="PTHR12280:SF20">
    <property type="entry name" value="4'-PHOSPHOPANTETHEINE PHOSPHATASE"/>
    <property type="match status" value="1"/>
</dbReference>
<dbReference type="EMBL" id="JAROCA020000001">
    <property type="protein sequence ID" value="MDY0406086.1"/>
    <property type="molecule type" value="Genomic_DNA"/>
</dbReference>
<dbReference type="Proteomes" id="UP001228376">
    <property type="component" value="Unassembled WGS sequence"/>
</dbReference>
<dbReference type="InterPro" id="IPR043129">
    <property type="entry name" value="ATPase_NBD"/>
</dbReference>
<evidence type="ECO:0000256" key="2">
    <source>
        <dbReference type="ARBA" id="ARBA00022840"/>
    </source>
</evidence>
<dbReference type="Pfam" id="PF03630">
    <property type="entry name" value="Fumble"/>
    <property type="match status" value="1"/>
</dbReference>
<dbReference type="SUPFAM" id="SSF53067">
    <property type="entry name" value="Actin-like ATPase domain"/>
    <property type="match status" value="1"/>
</dbReference>
<keyword evidence="1" id="KW-0547">Nucleotide-binding</keyword>
<name>A0ABU5CIB9_9BACI</name>
<evidence type="ECO:0000313" key="5">
    <source>
        <dbReference type="Proteomes" id="UP001228376"/>
    </source>
</evidence>
<evidence type="ECO:0000256" key="3">
    <source>
        <dbReference type="ARBA" id="ARBA00022993"/>
    </source>
</evidence>
<evidence type="ECO:0008006" key="6">
    <source>
        <dbReference type="Google" id="ProtNLM"/>
    </source>
</evidence>
<proteinExistence type="predicted"/>